<accession>A0AAD6SSY8</accession>
<protein>
    <submittedName>
        <fullName evidence="1">Uncharacterized protein</fullName>
    </submittedName>
</protein>
<evidence type="ECO:0000313" key="2">
    <source>
        <dbReference type="Proteomes" id="UP001218188"/>
    </source>
</evidence>
<dbReference type="PROSITE" id="PS51257">
    <property type="entry name" value="PROKAR_LIPOPROTEIN"/>
    <property type="match status" value="1"/>
</dbReference>
<reference evidence="1" key="1">
    <citation type="submission" date="2023-03" db="EMBL/GenBank/DDBJ databases">
        <title>Massive genome expansion in bonnet fungi (Mycena s.s.) driven by repeated elements and novel gene families across ecological guilds.</title>
        <authorList>
            <consortium name="Lawrence Berkeley National Laboratory"/>
            <person name="Harder C.B."/>
            <person name="Miyauchi S."/>
            <person name="Viragh M."/>
            <person name="Kuo A."/>
            <person name="Thoen E."/>
            <person name="Andreopoulos B."/>
            <person name="Lu D."/>
            <person name="Skrede I."/>
            <person name="Drula E."/>
            <person name="Henrissat B."/>
            <person name="Morin E."/>
            <person name="Kohler A."/>
            <person name="Barry K."/>
            <person name="LaButti K."/>
            <person name="Morin E."/>
            <person name="Salamov A."/>
            <person name="Lipzen A."/>
            <person name="Mereny Z."/>
            <person name="Hegedus B."/>
            <person name="Baldrian P."/>
            <person name="Stursova M."/>
            <person name="Weitz H."/>
            <person name="Taylor A."/>
            <person name="Grigoriev I.V."/>
            <person name="Nagy L.G."/>
            <person name="Martin F."/>
            <person name="Kauserud H."/>
        </authorList>
    </citation>
    <scope>NUCLEOTIDE SEQUENCE</scope>
    <source>
        <strain evidence="1">CBHHK200</strain>
    </source>
</reference>
<evidence type="ECO:0000313" key="1">
    <source>
        <dbReference type="EMBL" id="KAJ7031953.1"/>
    </source>
</evidence>
<name>A0AAD6SSY8_9AGAR</name>
<dbReference type="AlphaFoldDB" id="A0AAD6SSY8"/>
<dbReference type="EMBL" id="JARJCM010000077">
    <property type="protein sequence ID" value="KAJ7031953.1"/>
    <property type="molecule type" value="Genomic_DNA"/>
</dbReference>
<keyword evidence="2" id="KW-1185">Reference proteome</keyword>
<gene>
    <name evidence="1" type="ORF">C8F04DRAFT_1396874</name>
</gene>
<dbReference type="Proteomes" id="UP001218188">
    <property type="component" value="Unassembled WGS sequence"/>
</dbReference>
<proteinExistence type="predicted"/>
<comment type="caution">
    <text evidence="1">The sequence shown here is derived from an EMBL/GenBank/DDBJ whole genome shotgun (WGS) entry which is preliminary data.</text>
</comment>
<organism evidence="1 2">
    <name type="scientific">Mycena alexandri</name>
    <dbReference type="NCBI Taxonomy" id="1745969"/>
    <lineage>
        <taxon>Eukaryota</taxon>
        <taxon>Fungi</taxon>
        <taxon>Dikarya</taxon>
        <taxon>Basidiomycota</taxon>
        <taxon>Agaricomycotina</taxon>
        <taxon>Agaricomycetes</taxon>
        <taxon>Agaricomycetidae</taxon>
        <taxon>Agaricales</taxon>
        <taxon>Marasmiineae</taxon>
        <taxon>Mycenaceae</taxon>
        <taxon>Mycena</taxon>
    </lineage>
</organism>
<sequence>MTFRMPWYLAFTQACPPQSTVTYLRPSAESFLGRMSYRATSLNGWITTLRINVPV</sequence>